<dbReference type="Pfam" id="PF05649">
    <property type="entry name" value="Peptidase_M13_N"/>
    <property type="match status" value="1"/>
</dbReference>
<keyword evidence="6" id="KW-0862">Zinc</keyword>
<evidence type="ECO:0000256" key="7">
    <source>
        <dbReference type="ARBA" id="ARBA00023049"/>
    </source>
</evidence>
<dbReference type="CDD" id="cd08662">
    <property type="entry name" value="M13"/>
    <property type="match status" value="1"/>
</dbReference>
<protein>
    <submittedName>
        <fullName evidence="10">Uncharacterized protein</fullName>
    </submittedName>
</protein>
<dbReference type="EMBL" id="NCKV01017843">
    <property type="protein sequence ID" value="RWS20400.1"/>
    <property type="molecule type" value="Genomic_DNA"/>
</dbReference>
<dbReference type="PRINTS" id="PR00786">
    <property type="entry name" value="NEPRILYSIN"/>
</dbReference>
<evidence type="ECO:0000256" key="2">
    <source>
        <dbReference type="ARBA" id="ARBA00007357"/>
    </source>
</evidence>
<comment type="similarity">
    <text evidence="2">Belongs to the peptidase M13 family.</text>
</comment>
<dbReference type="PANTHER" id="PTHR11733">
    <property type="entry name" value="ZINC METALLOPROTEASE FAMILY M13 NEPRILYSIN-RELATED"/>
    <property type="match status" value="1"/>
</dbReference>
<dbReference type="InterPro" id="IPR024079">
    <property type="entry name" value="MetalloPept_cat_dom_sf"/>
</dbReference>
<dbReference type="GO" id="GO:0016485">
    <property type="term" value="P:protein processing"/>
    <property type="evidence" value="ECO:0007669"/>
    <property type="project" value="TreeGrafter"/>
</dbReference>
<evidence type="ECO:0000256" key="5">
    <source>
        <dbReference type="ARBA" id="ARBA00022801"/>
    </source>
</evidence>
<reference evidence="10 11" key="1">
    <citation type="journal article" date="2018" name="Gigascience">
        <title>Genomes of trombidid mites reveal novel predicted allergens and laterally-transferred genes associated with secondary metabolism.</title>
        <authorList>
            <person name="Dong X."/>
            <person name="Chaisiri K."/>
            <person name="Xia D."/>
            <person name="Armstrong S.D."/>
            <person name="Fang Y."/>
            <person name="Donnelly M.J."/>
            <person name="Kadowaki T."/>
            <person name="McGarry J.W."/>
            <person name="Darby A.C."/>
            <person name="Makepeace B.L."/>
        </authorList>
    </citation>
    <scope>NUCLEOTIDE SEQUENCE [LARGE SCALE GENOMIC DNA]</scope>
    <source>
        <strain evidence="10">UoL-UT</strain>
    </source>
</reference>
<keyword evidence="11" id="KW-1185">Reference proteome</keyword>
<evidence type="ECO:0000256" key="6">
    <source>
        <dbReference type="ARBA" id="ARBA00022833"/>
    </source>
</evidence>
<proteinExistence type="inferred from homology"/>
<dbReference type="InterPro" id="IPR000718">
    <property type="entry name" value="Peptidase_M13"/>
</dbReference>
<feature type="domain" description="Peptidase M13 C-terminal" evidence="8">
    <location>
        <begin position="130"/>
        <end position="335"/>
    </location>
</feature>
<comment type="caution">
    <text evidence="10">The sequence shown here is derived from an EMBL/GenBank/DDBJ whole genome shotgun (WGS) entry which is preliminary data.</text>
</comment>
<organism evidence="10 11">
    <name type="scientific">Leptotrombidium deliense</name>
    <dbReference type="NCBI Taxonomy" id="299467"/>
    <lineage>
        <taxon>Eukaryota</taxon>
        <taxon>Metazoa</taxon>
        <taxon>Ecdysozoa</taxon>
        <taxon>Arthropoda</taxon>
        <taxon>Chelicerata</taxon>
        <taxon>Arachnida</taxon>
        <taxon>Acari</taxon>
        <taxon>Acariformes</taxon>
        <taxon>Trombidiformes</taxon>
        <taxon>Prostigmata</taxon>
        <taxon>Anystina</taxon>
        <taxon>Parasitengona</taxon>
        <taxon>Trombiculoidea</taxon>
        <taxon>Trombiculidae</taxon>
        <taxon>Leptotrombidium</taxon>
    </lineage>
</organism>
<dbReference type="GO" id="GO:0046872">
    <property type="term" value="F:metal ion binding"/>
    <property type="evidence" value="ECO:0007669"/>
    <property type="project" value="UniProtKB-KW"/>
</dbReference>
<dbReference type="InterPro" id="IPR008753">
    <property type="entry name" value="Peptidase_M13_N"/>
</dbReference>
<feature type="domain" description="Peptidase M13 N-terminal" evidence="9">
    <location>
        <begin position="2"/>
        <end position="66"/>
    </location>
</feature>
<dbReference type="Proteomes" id="UP000288716">
    <property type="component" value="Unassembled WGS sequence"/>
</dbReference>
<evidence type="ECO:0000259" key="8">
    <source>
        <dbReference type="Pfam" id="PF01431"/>
    </source>
</evidence>
<name>A0A443RYP4_9ACAR</name>
<gene>
    <name evidence="10" type="ORF">B4U80_04829</name>
</gene>
<dbReference type="GO" id="GO:0005886">
    <property type="term" value="C:plasma membrane"/>
    <property type="evidence" value="ECO:0007669"/>
    <property type="project" value="TreeGrafter"/>
</dbReference>
<evidence type="ECO:0000256" key="3">
    <source>
        <dbReference type="ARBA" id="ARBA00022670"/>
    </source>
</evidence>
<evidence type="ECO:0000313" key="11">
    <source>
        <dbReference type="Proteomes" id="UP000288716"/>
    </source>
</evidence>
<dbReference type="InterPro" id="IPR018497">
    <property type="entry name" value="Peptidase_M13_C"/>
</dbReference>
<accession>A0A443RYP4</accession>
<evidence type="ECO:0000256" key="1">
    <source>
        <dbReference type="ARBA" id="ARBA00001947"/>
    </source>
</evidence>
<dbReference type="PANTHER" id="PTHR11733:SF237">
    <property type="entry name" value="NEPRILYSIN-LIKE 4"/>
    <property type="match status" value="1"/>
</dbReference>
<dbReference type="Pfam" id="PF01431">
    <property type="entry name" value="Peptidase_M13"/>
    <property type="match status" value="1"/>
</dbReference>
<evidence type="ECO:0000259" key="9">
    <source>
        <dbReference type="Pfam" id="PF05649"/>
    </source>
</evidence>
<evidence type="ECO:0000256" key="4">
    <source>
        <dbReference type="ARBA" id="ARBA00022723"/>
    </source>
</evidence>
<dbReference type="STRING" id="299467.A0A443RYP4"/>
<dbReference type="GO" id="GO:0004222">
    <property type="term" value="F:metalloendopeptidase activity"/>
    <property type="evidence" value="ECO:0007669"/>
    <property type="project" value="InterPro"/>
</dbReference>
<keyword evidence="3" id="KW-0645">Protease</keyword>
<sequence length="336" mass="39278">MLPVAVTYMYAKYYFTNETRSELRDFVRHLKASMTLALQQNEWMDDETKLRAQLKLNKMLDYIATPTWIANDDDLDEFYSDVSFNKSNISPDNYIRSFIKLSQRKRLRKLNSLRGSWAEENLVFEPTVINAYYVIMSNKFGILQNPFYYVSSPIAMNFGAIGMVIGHEIMHGFDDMGSSYDEKGKYTDWWNVETRKKYEERVNCFKNQYSQVTEPVTGKKVNGTLTIGDNLADNVGIQLAYTAYKLYTATKERKMDVKLPKSMQKYTKEQLFFISFGNLWCNNDSKEHILEQLSTDPHSPHRIRAIISVSNFEQFAKTFQCKEGSKMNPKKRCSIW</sequence>
<keyword evidence="4" id="KW-0479">Metal-binding</keyword>
<dbReference type="VEuPathDB" id="VectorBase:LDEU011640"/>
<keyword evidence="7" id="KW-0482">Metalloprotease</keyword>
<keyword evidence="5" id="KW-0378">Hydrolase</keyword>
<dbReference type="PROSITE" id="PS51885">
    <property type="entry name" value="NEPRILYSIN"/>
    <property type="match status" value="1"/>
</dbReference>
<comment type="cofactor">
    <cofactor evidence="1">
        <name>Zn(2+)</name>
        <dbReference type="ChEBI" id="CHEBI:29105"/>
    </cofactor>
</comment>
<dbReference type="AlphaFoldDB" id="A0A443RYP4"/>
<dbReference type="OrthoDB" id="6435544at2759"/>
<dbReference type="Gene3D" id="3.40.390.10">
    <property type="entry name" value="Collagenase (Catalytic Domain)"/>
    <property type="match status" value="2"/>
</dbReference>
<dbReference type="SUPFAM" id="SSF55486">
    <property type="entry name" value="Metalloproteases ('zincins'), catalytic domain"/>
    <property type="match status" value="1"/>
</dbReference>
<evidence type="ECO:0000313" key="10">
    <source>
        <dbReference type="EMBL" id="RWS20400.1"/>
    </source>
</evidence>